<dbReference type="RefSeq" id="XP_002485085.1">
    <property type="nucleotide sequence ID" value="XM_002485040.1"/>
</dbReference>
<dbReference type="GO" id="GO:0000030">
    <property type="term" value="F:mannosyltransferase activity"/>
    <property type="evidence" value="ECO:0007669"/>
    <property type="project" value="TreeGrafter"/>
</dbReference>
<gene>
    <name evidence="3" type="ORF">TSTA_045880</name>
</gene>
<keyword evidence="1" id="KW-0812">Transmembrane</keyword>
<evidence type="ECO:0000256" key="2">
    <source>
        <dbReference type="SAM" id="SignalP"/>
    </source>
</evidence>
<organism evidence="3 4">
    <name type="scientific">Talaromyces stipitatus (strain ATCC 10500 / CBS 375.48 / QM 6759 / NRRL 1006)</name>
    <name type="common">Penicillium stipitatum</name>
    <dbReference type="NCBI Taxonomy" id="441959"/>
    <lineage>
        <taxon>Eukaryota</taxon>
        <taxon>Fungi</taxon>
        <taxon>Dikarya</taxon>
        <taxon>Ascomycota</taxon>
        <taxon>Pezizomycotina</taxon>
        <taxon>Eurotiomycetes</taxon>
        <taxon>Eurotiomycetidae</taxon>
        <taxon>Eurotiales</taxon>
        <taxon>Trichocomaceae</taxon>
        <taxon>Talaromyces</taxon>
        <taxon>Talaromyces sect. Talaromyces</taxon>
    </lineage>
</organism>
<dbReference type="OrthoDB" id="3360032at2759"/>
<dbReference type="PANTHER" id="PTHR28022">
    <property type="entry name" value="GPI MANNOSYLTRANSFERASE 2 SUBUNIT PGA1"/>
    <property type="match status" value="1"/>
</dbReference>
<evidence type="ECO:0000256" key="1">
    <source>
        <dbReference type="SAM" id="Phobius"/>
    </source>
</evidence>
<protein>
    <submittedName>
        <fullName evidence="3">Uncharacterized protein</fullName>
    </submittedName>
</protein>
<dbReference type="PANTHER" id="PTHR28022:SF1">
    <property type="entry name" value="GPI MANNOSYLTRANSFERASE 2 SUBUNIT PGA1"/>
    <property type="match status" value="1"/>
</dbReference>
<name>B8MIP0_TALSN</name>
<keyword evidence="1" id="KW-0472">Membrane</keyword>
<dbReference type="eggNOG" id="ENOG502S55X">
    <property type="taxonomic scope" value="Eukaryota"/>
</dbReference>
<dbReference type="AlphaFoldDB" id="B8MIP0"/>
<keyword evidence="1" id="KW-1133">Transmembrane helix</keyword>
<dbReference type="Proteomes" id="UP000001745">
    <property type="component" value="Unassembled WGS sequence"/>
</dbReference>
<dbReference type="InterPro" id="IPR019433">
    <property type="entry name" value="GPI_ManTrfase_II_coact_Pga1"/>
</dbReference>
<dbReference type="GO" id="GO:0006506">
    <property type="term" value="P:GPI anchor biosynthetic process"/>
    <property type="evidence" value="ECO:0007669"/>
    <property type="project" value="TreeGrafter"/>
</dbReference>
<dbReference type="VEuPathDB" id="FungiDB:TSTA_045880"/>
<evidence type="ECO:0000313" key="3">
    <source>
        <dbReference type="EMBL" id="EED15132.1"/>
    </source>
</evidence>
<feature type="transmembrane region" description="Helical" evidence="1">
    <location>
        <begin position="254"/>
        <end position="275"/>
    </location>
</feature>
<proteinExistence type="predicted"/>
<dbReference type="HOGENOM" id="CLU_062870_0_0_1"/>
<feature type="signal peptide" evidence="2">
    <location>
        <begin position="1"/>
        <end position="27"/>
    </location>
</feature>
<keyword evidence="2" id="KW-0732">Signal</keyword>
<evidence type="ECO:0000313" key="4">
    <source>
        <dbReference type="Proteomes" id="UP000001745"/>
    </source>
</evidence>
<sequence length="304" mass="34070">MHTPIQNGFYFYLRLSSILLFTQFAAANVEKTVFVAPLPWSMPTENSAIDDLGLDRLSPTDFMLRTNLNASFPTDDRPYGTESWFYLEELNPGQRYEVRICWMATQPTFFSLTTYPLQEVIPSQSLLPSLLNFSDARLAGTSLPSSSRPSIDREDHLVPHAAESSDSYLALKPAKARHQHTSRLRRSRSSLEREQDPLALSSHAESVLFLRIWAAADYYTTNATLMANVPPVMVDIILDPFLWNVFPRSLIPTASYTVVIAVIAYFVGGVLATFLSDAVTTATRKGEAARNDVGVEEVENKKRL</sequence>
<dbReference type="InParanoid" id="B8MIP0"/>
<dbReference type="GeneID" id="8107575"/>
<dbReference type="OMA" id="EVRVCWL"/>
<keyword evidence="4" id="KW-1185">Reference proteome</keyword>
<feature type="chain" id="PRO_5002877773" evidence="2">
    <location>
        <begin position="28"/>
        <end position="304"/>
    </location>
</feature>
<reference evidence="4" key="1">
    <citation type="journal article" date="2015" name="Genome Announc.">
        <title>Genome sequence of the AIDS-associated pathogen Penicillium marneffei (ATCC18224) and its near taxonomic relative Talaromyces stipitatus (ATCC10500).</title>
        <authorList>
            <person name="Nierman W.C."/>
            <person name="Fedorova-Abrams N.D."/>
            <person name="Andrianopoulos A."/>
        </authorList>
    </citation>
    <scope>NUCLEOTIDE SEQUENCE [LARGE SCALE GENOMIC DNA]</scope>
    <source>
        <strain evidence="4">ATCC 10500 / CBS 375.48 / QM 6759 / NRRL 1006</strain>
    </source>
</reference>
<dbReference type="EMBL" id="EQ962657">
    <property type="protein sequence ID" value="EED15132.1"/>
    <property type="molecule type" value="Genomic_DNA"/>
</dbReference>
<dbReference type="GO" id="GO:0031501">
    <property type="term" value="C:mannosyltransferase complex"/>
    <property type="evidence" value="ECO:0007669"/>
    <property type="project" value="TreeGrafter"/>
</dbReference>
<dbReference type="PhylomeDB" id="B8MIP0"/>
<dbReference type="GO" id="GO:0005789">
    <property type="term" value="C:endoplasmic reticulum membrane"/>
    <property type="evidence" value="ECO:0007669"/>
    <property type="project" value="TreeGrafter"/>
</dbReference>
<accession>B8MIP0</accession>